<dbReference type="PANTHER" id="PTHR10954:SF23">
    <property type="entry name" value="RIBONUCLEASE"/>
    <property type="match status" value="1"/>
</dbReference>
<reference evidence="13" key="4">
    <citation type="submission" date="2024-06" db="EMBL/GenBank/DDBJ databases">
        <authorList>
            <consortium name="Mycoplasma californicum genome sequencing consortium"/>
            <person name="Hata E."/>
            <person name="Tanaka K."/>
            <person name="Tamamura Y."/>
        </authorList>
    </citation>
    <scope>NUCLEOTIDE SEQUENCE</scope>
    <source>
        <strain evidence="13">HAZ160_1</strain>
    </source>
</reference>
<dbReference type="AlphaFoldDB" id="A0AAT9F7K4"/>
<reference evidence="13" key="2">
    <citation type="journal article" date="2014" name="Genome Announc.">
        <title>Complete Genome Sequence of Mycoplasma californicum Strain HAZ160_1 from Bovine Mastitic Milk in Japan.</title>
        <authorList>
            <person name="Hata E."/>
            <person name="Murakami K."/>
        </authorList>
    </citation>
    <scope>NUCLEOTIDE SEQUENCE</scope>
    <source>
        <strain evidence="13">HAZ160_1</strain>
    </source>
</reference>
<comment type="function">
    <text evidence="2 11">Endonuclease that specifically degrades the RNA of RNA-DNA hybrids.</text>
</comment>
<accession>A0AAT9F7K4</accession>
<dbReference type="Gene3D" id="3.30.420.10">
    <property type="entry name" value="Ribonuclease H-like superfamily/Ribonuclease H"/>
    <property type="match status" value="1"/>
</dbReference>
<dbReference type="GO" id="GO:0046872">
    <property type="term" value="F:metal ion binding"/>
    <property type="evidence" value="ECO:0007669"/>
    <property type="project" value="UniProtKB-KW"/>
</dbReference>
<keyword evidence="5" id="KW-0963">Cytoplasm</keyword>
<dbReference type="GO" id="GO:0006298">
    <property type="term" value="P:mismatch repair"/>
    <property type="evidence" value="ECO:0007669"/>
    <property type="project" value="TreeGrafter"/>
</dbReference>
<comment type="subcellular location">
    <subcellularLocation>
        <location evidence="3">Cytoplasm</location>
    </subcellularLocation>
</comment>
<evidence type="ECO:0000256" key="5">
    <source>
        <dbReference type="ARBA" id="ARBA00022490"/>
    </source>
</evidence>
<dbReference type="KEGG" id="mcm:MCAL160_0124"/>
<feature type="domain" description="RNase H type-2" evidence="12">
    <location>
        <begin position="15"/>
        <end position="232"/>
    </location>
</feature>
<evidence type="ECO:0000256" key="9">
    <source>
        <dbReference type="ARBA" id="ARBA00022801"/>
    </source>
</evidence>
<evidence type="ECO:0000256" key="11">
    <source>
        <dbReference type="RuleBase" id="RU003515"/>
    </source>
</evidence>
<name>A0AAT9F7K4_9BACT</name>
<sequence>MQFIEFEQYKVTGDDEIIGVDEVGVGDYFGPLVAAAVFIPNINKESILKLGVKDSKKINDSNILKIAPKIKSLCTWGVYVLTPNGYNNMSRYNNANELKMFAHLNAIEKIINKIEFFQYIFIDKYSTTNSMQKYFNKFKGPNSFVKFSDFSQNIILANKAESLSIEVACASILAREAFLIRMQELNRQYNINFPFGAGNVVKEFAFNLWKTRPDIDPKLVCKNTFKMDLSSD</sequence>
<gene>
    <name evidence="13" type="primary">rnhC</name>
    <name evidence="13" type="ORF">MCAL160_0124</name>
</gene>
<dbReference type="GO" id="GO:0005737">
    <property type="term" value="C:cytoplasm"/>
    <property type="evidence" value="ECO:0007669"/>
    <property type="project" value="UniProtKB-SubCell"/>
</dbReference>
<keyword evidence="9 10" id="KW-0378">Hydrolase</keyword>
<evidence type="ECO:0000256" key="2">
    <source>
        <dbReference type="ARBA" id="ARBA00004065"/>
    </source>
</evidence>
<evidence type="ECO:0000256" key="8">
    <source>
        <dbReference type="ARBA" id="ARBA00022759"/>
    </source>
</evidence>
<comment type="similarity">
    <text evidence="4">Belongs to the RNase HII family. RnhC subfamily.</text>
</comment>
<dbReference type="SUPFAM" id="SSF53098">
    <property type="entry name" value="Ribonuclease H-like"/>
    <property type="match status" value="1"/>
</dbReference>
<dbReference type="GO" id="GO:0003723">
    <property type="term" value="F:RNA binding"/>
    <property type="evidence" value="ECO:0007669"/>
    <property type="project" value="UniProtKB-UniRule"/>
</dbReference>
<keyword evidence="8 10" id="KW-0255">Endonuclease</keyword>
<dbReference type="GO" id="GO:0043137">
    <property type="term" value="P:DNA replication, removal of RNA primer"/>
    <property type="evidence" value="ECO:0007669"/>
    <property type="project" value="TreeGrafter"/>
</dbReference>
<reference evidence="13" key="3">
    <citation type="journal article" date="2019" name="Vet. Microbiol.">
        <title>Mutations associated with change of susceptibility to lincosamides and/or macrolides in field and laboratory-derived Mycoplasma californicum strains in Japan, and development of a rapid detection method for these mutations.</title>
        <authorList>
            <person name="Hata E."/>
            <person name="Nagai K."/>
            <person name="Murakami K."/>
        </authorList>
    </citation>
    <scope>NUCLEOTIDE SEQUENCE</scope>
    <source>
        <strain evidence="13">HAZ160_1</strain>
    </source>
</reference>
<dbReference type="PANTHER" id="PTHR10954">
    <property type="entry name" value="RIBONUCLEASE H2 SUBUNIT A"/>
    <property type="match status" value="1"/>
</dbReference>
<dbReference type="CDD" id="cd06590">
    <property type="entry name" value="RNase_HII_bacteria_HIII_like"/>
    <property type="match status" value="1"/>
</dbReference>
<dbReference type="InterPro" id="IPR036397">
    <property type="entry name" value="RNaseH_sf"/>
</dbReference>
<feature type="binding site" evidence="10">
    <location>
        <position position="21"/>
    </location>
    <ligand>
        <name>a divalent metal cation</name>
        <dbReference type="ChEBI" id="CHEBI:60240"/>
    </ligand>
</feature>
<dbReference type="Pfam" id="PF01351">
    <property type="entry name" value="RNase_HII"/>
    <property type="match status" value="1"/>
</dbReference>
<dbReference type="GO" id="GO:0004523">
    <property type="term" value="F:RNA-DNA hybrid ribonuclease activity"/>
    <property type="evidence" value="ECO:0007669"/>
    <property type="project" value="UniProtKB-UniRule"/>
</dbReference>
<feature type="binding site" evidence="10">
    <location>
        <position position="22"/>
    </location>
    <ligand>
        <name>a divalent metal cation</name>
        <dbReference type="ChEBI" id="CHEBI:60240"/>
    </ligand>
</feature>
<dbReference type="EC" id="3.1.26.4" evidence="11"/>
<evidence type="ECO:0000259" key="12">
    <source>
        <dbReference type="PROSITE" id="PS51975"/>
    </source>
</evidence>
<protein>
    <recommendedName>
        <fullName evidence="11">Ribonuclease</fullName>
        <ecNumber evidence="11">3.1.26.4</ecNumber>
    </recommendedName>
</protein>
<feature type="binding site" evidence="10">
    <location>
        <position position="123"/>
    </location>
    <ligand>
        <name>a divalent metal cation</name>
        <dbReference type="ChEBI" id="CHEBI:60240"/>
    </ligand>
</feature>
<keyword evidence="7 10" id="KW-0479">Metal-binding</keyword>
<evidence type="ECO:0000256" key="3">
    <source>
        <dbReference type="ARBA" id="ARBA00004496"/>
    </source>
</evidence>
<reference evidence="13" key="1">
    <citation type="journal article" date="2014" name="Appl. Environ. Microbiol.">
        <title>Molecular Epidemiology of Cases of Mycoplasma californicum Infection in Japan.</title>
        <authorList>
            <person name="Hata E."/>
            <person name="Suzuki K."/>
            <person name="Hanyu H."/>
            <person name="Itoh M."/>
            <person name="Higuchi H."/>
            <person name="Kobayashi H."/>
        </authorList>
    </citation>
    <scope>NUCLEOTIDE SEQUENCE</scope>
    <source>
        <strain evidence="13">HAZ160_1</strain>
    </source>
</reference>
<evidence type="ECO:0000256" key="10">
    <source>
        <dbReference type="PROSITE-ProRule" id="PRU01319"/>
    </source>
</evidence>
<keyword evidence="6 10" id="KW-0540">Nuclease</keyword>
<dbReference type="InterPro" id="IPR012337">
    <property type="entry name" value="RNaseH-like_sf"/>
</dbReference>
<dbReference type="EMBL" id="AP013353">
    <property type="protein sequence ID" value="BAP00852.1"/>
    <property type="molecule type" value="Genomic_DNA"/>
</dbReference>
<proteinExistence type="inferred from homology"/>
<dbReference type="GO" id="GO:0032299">
    <property type="term" value="C:ribonuclease H2 complex"/>
    <property type="evidence" value="ECO:0007669"/>
    <property type="project" value="TreeGrafter"/>
</dbReference>
<evidence type="ECO:0000313" key="13">
    <source>
        <dbReference type="EMBL" id="BAP00852.1"/>
    </source>
</evidence>
<dbReference type="InterPro" id="IPR024567">
    <property type="entry name" value="RNase_HII/HIII_dom"/>
</dbReference>
<evidence type="ECO:0000256" key="4">
    <source>
        <dbReference type="ARBA" id="ARBA00008378"/>
    </source>
</evidence>
<dbReference type="PROSITE" id="PS51975">
    <property type="entry name" value="RNASE_H_2"/>
    <property type="match status" value="1"/>
</dbReference>
<comment type="cofactor">
    <cofactor evidence="10">
        <name>Mn(2+)</name>
        <dbReference type="ChEBI" id="CHEBI:29035"/>
    </cofactor>
    <cofactor evidence="10">
        <name>Mg(2+)</name>
        <dbReference type="ChEBI" id="CHEBI:18420"/>
    </cofactor>
    <text evidence="10">Manganese or magnesium. Binds 1 divalent metal ion per monomer in the absence of substrate. May bind a second metal ion after substrate binding.</text>
</comment>
<evidence type="ECO:0000256" key="7">
    <source>
        <dbReference type="ARBA" id="ARBA00022723"/>
    </source>
</evidence>
<dbReference type="InterPro" id="IPR001352">
    <property type="entry name" value="RNase_HII/HIII"/>
</dbReference>
<dbReference type="RefSeq" id="WP_041102871.1">
    <property type="nucleotide sequence ID" value="NZ_AP013353.1"/>
</dbReference>
<evidence type="ECO:0000256" key="1">
    <source>
        <dbReference type="ARBA" id="ARBA00000077"/>
    </source>
</evidence>
<evidence type="ECO:0000256" key="6">
    <source>
        <dbReference type="ARBA" id="ARBA00022722"/>
    </source>
</evidence>
<organism evidence="13">
    <name type="scientific">Mycoplasmopsis californica HAZ160_1</name>
    <dbReference type="NCBI Taxonomy" id="1397850"/>
    <lineage>
        <taxon>Bacteria</taxon>
        <taxon>Bacillati</taxon>
        <taxon>Mycoplasmatota</taxon>
        <taxon>Mycoplasmoidales</taxon>
        <taxon>Metamycoplasmataceae</taxon>
        <taxon>Mycoplasmopsis</taxon>
    </lineage>
</organism>
<comment type="catalytic activity">
    <reaction evidence="1 10 11">
        <text>Endonucleolytic cleavage to 5'-phosphomonoester.</text>
        <dbReference type="EC" id="3.1.26.4"/>
    </reaction>
</comment>